<evidence type="ECO:0000256" key="6">
    <source>
        <dbReference type="ARBA" id="ARBA00022989"/>
    </source>
</evidence>
<dbReference type="GO" id="GO:0005886">
    <property type="term" value="C:plasma membrane"/>
    <property type="evidence" value="ECO:0007669"/>
    <property type="project" value="UniProtKB-SubCell"/>
</dbReference>
<sequence>MNVAFRKAEADPDIATYRALRVSRIAFVILLIAVSFFGLSFLLSINHAEASSALAANISALALSAQVIPGDTVRMLSTVLNLVAIFTAFFGIYLGFQDALKGIVTNVVDRFITRGERFNASLPKMISVISVLLLGTWVMFGIPAMLLMQVTVPVFGLVACFIPVYLIFKVPALKQYRCWKTYYVLLFGIALILVPIMKIFE</sequence>
<keyword evidence="3" id="KW-1003">Cell membrane</keyword>
<evidence type="ECO:0000256" key="3">
    <source>
        <dbReference type="ARBA" id="ARBA00022475"/>
    </source>
</evidence>
<proteinExistence type="predicted"/>
<keyword evidence="5 8" id="KW-0812">Transmembrane</keyword>
<reference evidence="9" key="1">
    <citation type="submission" date="2021-01" db="UniProtKB">
        <authorList>
            <consortium name="EnsemblMetazoa"/>
        </authorList>
    </citation>
    <scope>IDENTIFICATION</scope>
</reference>
<dbReference type="EnsemblMetazoa" id="XM_022816811">
    <property type="protein sequence ID" value="XP_022672546"/>
    <property type="gene ID" value="LOC111255151"/>
</dbReference>
<dbReference type="GO" id="GO:0003333">
    <property type="term" value="P:amino acid transmembrane transport"/>
    <property type="evidence" value="ECO:0007669"/>
    <property type="project" value="InterPro"/>
</dbReference>
<evidence type="ECO:0000256" key="4">
    <source>
        <dbReference type="ARBA" id="ARBA00022519"/>
    </source>
</evidence>
<evidence type="ECO:0008006" key="11">
    <source>
        <dbReference type="Google" id="ProtNLM"/>
    </source>
</evidence>
<keyword evidence="10" id="KW-1185">Reference proteome</keyword>
<organism evidence="9 10">
    <name type="scientific">Varroa destructor</name>
    <name type="common">Honeybee mite</name>
    <dbReference type="NCBI Taxonomy" id="109461"/>
    <lineage>
        <taxon>Eukaryota</taxon>
        <taxon>Metazoa</taxon>
        <taxon>Ecdysozoa</taxon>
        <taxon>Arthropoda</taxon>
        <taxon>Chelicerata</taxon>
        <taxon>Arachnida</taxon>
        <taxon>Acari</taxon>
        <taxon>Parasitiformes</taxon>
        <taxon>Mesostigmata</taxon>
        <taxon>Gamasina</taxon>
        <taxon>Dermanyssoidea</taxon>
        <taxon>Varroidae</taxon>
        <taxon>Varroa</taxon>
    </lineage>
</organism>
<feature type="transmembrane region" description="Helical" evidence="8">
    <location>
        <begin position="180"/>
        <end position="200"/>
    </location>
</feature>
<evidence type="ECO:0000256" key="7">
    <source>
        <dbReference type="ARBA" id="ARBA00023136"/>
    </source>
</evidence>
<dbReference type="AlphaFoldDB" id="A0A7M7KVB0"/>
<accession>A0A7M7KVB0</accession>
<keyword evidence="7 8" id="KW-0472">Membrane</keyword>
<evidence type="ECO:0000313" key="9">
    <source>
        <dbReference type="EnsemblMetazoa" id="XP_022672546"/>
    </source>
</evidence>
<dbReference type="InterPro" id="IPR018227">
    <property type="entry name" value="Amino_acid_transport_2"/>
</dbReference>
<keyword evidence="2" id="KW-0813">Transport</keyword>
<evidence type="ECO:0000256" key="1">
    <source>
        <dbReference type="ARBA" id="ARBA00004429"/>
    </source>
</evidence>
<dbReference type="Proteomes" id="UP000594260">
    <property type="component" value="Unplaced"/>
</dbReference>
<feature type="transmembrane region" description="Helical" evidence="8">
    <location>
        <begin position="75"/>
        <end position="96"/>
    </location>
</feature>
<evidence type="ECO:0000256" key="2">
    <source>
        <dbReference type="ARBA" id="ARBA00022448"/>
    </source>
</evidence>
<feature type="transmembrane region" description="Helical" evidence="8">
    <location>
        <begin position="146"/>
        <end position="168"/>
    </location>
</feature>
<evidence type="ECO:0000256" key="5">
    <source>
        <dbReference type="ARBA" id="ARBA00022692"/>
    </source>
</evidence>
<feature type="transmembrane region" description="Helical" evidence="8">
    <location>
        <begin position="25"/>
        <end position="45"/>
    </location>
</feature>
<protein>
    <recommendedName>
        <fullName evidence="11">Serine transporter</fullName>
    </recommendedName>
</protein>
<keyword evidence="4" id="KW-0997">Cell inner membrane</keyword>
<dbReference type="InParanoid" id="A0A7M7KVB0"/>
<dbReference type="PANTHER" id="PTHR35334">
    <property type="entry name" value="SERINE TRANSPORTER"/>
    <property type="match status" value="1"/>
</dbReference>
<evidence type="ECO:0000313" key="10">
    <source>
        <dbReference type="Proteomes" id="UP000594260"/>
    </source>
</evidence>
<dbReference type="PANTHER" id="PTHR35334:SF5">
    <property type="entry name" value="INNER MEMBRANE TRANSPORT PROTEIN YHJV"/>
    <property type="match status" value="1"/>
</dbReference>
<evidence type="ECO:0000256" key="8">
    <source>
        <dbReference type="SAM" id="Phobius"/>
    </source>
</evidence>
<name>A0A7M7KVB0_VARDE</name>
<feature type="transmembrane region" description="Helical" evidence="8">
    <location>
        <begin position="122"/>
        <end position="140"/>
    </location>
</feature>
<keyword evidence="6 8" id="KW-1133">Transmembrane helix</keyword>
<comment type="subcellular location">
    <subcellularLocation>
        <location evidence="1">Cell inner membrane</location>
        <topology evidence="1">Multi-pass membrane protein</topology>
    </subcellularLocation>
</comment>